<dbReference type="RefSeq" id="XP_034104591.1">
    <property type="nucleotide sequence ID" value="XM_034248700.2"/>
</dbReference>
<feature type="compositionally biased region" description="Basic residues" evidence="1">
    <location>
        <begin position="171"/>
        <end position="192"/>
    </location>
</feature>
<feature type="compositionally biased region" description="Gly residues" evidence="1">
    <location>
        <begin position="76"/>
        <end position="86"/>
    </location>
</feature>
<sequence>MDQQLHRLTDRQYSEMEGLLQAMDMPSSDHEEIESESCRLSRYNAVNLYEGRQRCYTMPHVPPAPPSTPTLLTSNGNGGSSGGGSGIFSSNSNGNCSTIGIGIGNGNCSNGSSSSPPTANLVADNQINHIFYVKNGKNPSRRESRCADTELSKLFNVVSITNRLTAIKNQNRSHKHQHHHQQPQHHHHHHHQQQQQQQQHPQLQLSERGIINASRNISKLHGATKIFKIHRDPKMKIHRFLRETDEDSVSAPEYDEEEEDTRFRFFRRTRRSYSRMGRKIARFEHHERMETIVDSFDAAMSFNDADT</sequence>
<dbReference type="AlphaFoldDB" id="A0A6P8WLR2"/>
<organism evidence="2 3">
    <name type="scientific">Drosophila albomicans</name>
    <name type="common">Fruit fly</name>
    <dbReference type="NCBI Taxonomy" id="7291"/>
    <lineage>
        <taxon>Eukaryota</taxon>
        <taxon>Metazoa</taxon>
        <taxon>Ecdysozoa</taxon>
        <taxon>Arthropoda</taxon>
        <taxon>Hexapoda</taxon>
        <taxon>Insecta</taxon>
        <taxon>Pterygota</taxon>
        <taxon>Neoptera</taxon>
        <taxon>Endopterygota</taxon>
        <taxon>Diptera</taxon>
        <taxon>Brachycera</taxon>
        <taxon>Muscomorpha</taxon>
        <taxon>Ephydroidea</taxon>
        <taxon>Drosophilidae</taxon>
        <taxon>Drosophila</taxon>
    </lineage>
</organism>
<evidence type="ECO:0000313" key="2">
    <source>
        <dbReference type="Proteomes" id="UP000515160"/>
    </source>
</evidence>
<gene>
    <name evidence="3" type="primary">LOC117568226</name>
</gene>
<evidence type="ECO:0000256" key="1">
    <source>
        <dbReference type="SAM" id="MobiDB-lite"/>
    </source>
</evidence>
<reference evidence="3" key="1">
    <citation type="submission" date="2025-08" db="UniProtKB">
        <authorList>
            <consortium name="RefSeq"/>
        </authorList>
    </citation>
    <scope>IDENTIFICATION</scope>
    <source>
        <strain evidence="3">15112-1751.03</strain>
        <tissue evidence="3">Whole Adult</tissue>
    </source>
</reference>
<evidence type="ECO:0000313" key="3">
    <source>
        <dbReference type="RefSeq" id="XP_034104591.1"/>
    </source>
</evidence>
<name>A0A6P8WLR2_DROAB</name>
<dbReference type="Proteomes" id="UP000515160">
    <property type="component" value="Chromosome 3"/>
</dbReference>
<feature type="compositionally biased region" description="Low complexity" evidence="1">
    <location>
        <begin position="193"/>
        <end position="203"/>
    </location>
</feature>
<dbReference type="OrthoDB" id="7863223at2759"/>
<keyword evidence="2" id="KW-1185">Reference proteome</keyword>
<feature type="region of interest" description="Disordered" evidence="1">
    <location>
        <begin position="170"/>
        <end position="203"/>
    </location>
</feature>
<feature type="region of interest" description="Disordered" evidence="1">
    <location>
        <begin position="64"/>
        <end position="86"/>
    </location>
</feature>
<proteinExistence type="predicted"/>
<protein>
    <submittedName>
        <fullName evidence="3">Uncharacterized protein LOC117568226</fullName>
    </submittedName>
</protein>
<accession>A0A6P8WLR2</accession>
<dbReference type="GeneID" id="117568226"/>